<dbReference type="Proteomes" id="UP000194221">
    <property type="component" value="Unassembled WGS sequence"/>
</dbReference>
<feature type="transmembrane region" description="Helical" evidence="4">
    <location>
        <begin position="68"/>
        <end position="85"/>
    </location>
</feature>
<dbReference type="SUPFAM" id="SSF46689">
    <property type="entry name" value="Homeodomain-like"/>
    <property type="match status" value="1"/>
</dbReference>
<sequence>MMIINTISLIGTITGLLLTFLVFFKKTGLGVNKKLKYTLSFLIFIFSYTCLDYFLYSTVGEDNVYVGGSYLLYHLIGFILYYFISQFLNNRLLIKKWFIYIIVYSIFKIVFLLYFFQYNSINEFLIKENYYNFLYWVSWEYFWASLINIYLSFSAYKAFIKTPLTIDLTPEKRTQFKWIKIIILSTIIFQIIMFINNMIALYDEQYFDFHIKLDTTILAMFFFLFAYSIMHFPVFAFTGNFKDLPKNIQKKYAKSSLTDATGLFNEIEKLVTSEKLYLEFDLKLNTIAEKLNKSIHHISQAINQTANMSFTDYINAHRIEAAKTKLLANKPDTIYAISLDVGFNSKAAFYAAFKKSTNKTPSQFKKENKI</sequence>
<dbReference type="PROSITE" id="PS01124">
    <property type="entry name" value="HTH_ARAC_FAMILY_2"/>
    <property type="match status" value="1"/>
</dbReference>
<dbReference type="SMART" id="SM00342">
    <property type="entry name" value="HTH_ARAC"/>
    <property type="match status" value="1"/>
</dbReference>
<feature type="transmembrane region" description="Helical" evidence="4">
    <location>
        <begin position="217"/>
        <end position="241"/>
    </location>
</feature>
<keyword evidence="2" id="KW-0238">DNA-binding</keyword>
<keyword evidence="4" id="KW-0812">Transmembrane</keyword>
<dbReference type="InParanoid" id="A0A1Y2PB99"/>
<dbReference type="Pfam" id="PF12833">
    <property type="entry name" value="HTH_18"/>
    <property type="match status" value="1"/>
</dbReference>
<dbReference type="Gene3D" id="1.10.10.60">
    <property type="entry name" value="Homeodomain-like"/>
    <property type="match status" value="2"/>
</dbReference>
<dbReference type="PANTHER" id="PTHR43280:SF29">
    <property type="entry name" value="ARAC-FAMILY TRANSCRIPTIONAL REGULATOR"/>
    <property type="match status" value="1"/>
</dbReference>
<reference evidence="6 7" key="1">
    <citation type="submission" date="2015-03" db="EMBL/GenBank/DDBJ databases">
        <title>Genome sequence of Tenacibaculum sp. S2-2, isolated from intestinal microbiota of sea cucumber, Apostichopus japonicas.</title>
        <authorList>
            <person name="Shao Z."/>
            <person name="Wang L."/>
            <person name="Li X."/>
        </authorList>
    </citation>
    <scope>NUCLEOTIDE SEQUENCE [LARGE SCALE GENOMIC DNA]</scope>
    <source>
        <strain evidence="6 7">S2-2</strain>
    </source>
</reference>
<dbReference type="GO" id="GO:0043565">
    <property type="term" value="F:sequence-specific DNA binding"/>
    <property type="evidence" value="ECO:0007669"/>
    <property type="project" value="InterPro"/>
</dbReference>
<feature type="transmembrane region" description="Helical" evidence="4">
    <location>
        <begin position="6"/>
        <end position="24"/>
    </location>
</feature>
<dbReference type="STRING" id="1635173.WH52_11225"/>
<keyword evidence="1" id="KW-0805">Transcription regulation</keyword>
<evidence type="ECO:0000313" key="6">
    <source>
        <dbReference type="EMBL" id="OSY87440.1"/>
    </source>
</evidence>
<name>A0A1Y2PB99_9FLAO</name>
<evidence type="ECO:0000256" key="2">
    <source>
        <dbReference type="ARBA" id="ARBA00023125"/>
    </source>
</evidence>
<comment type="caution">
    <text evidence="6">The sequence shown here is derived from an EMBL/GenBank/DDBJ whole genome shotgun (WGS) entry which is preliminary data.</text>
</comment>
<evidence type="ECO:0000259" key="5">
    <source>
        <dbReference type="PROSITE" id="PS01124"/>
    </source>
</evidence>
<evidence type="ECO:0000313" key="7">
    <source>
        <dbReference type="Proteomes" id="UP000194221"/>
    </source>
</evidence>
<feature type="transmembrane region" description="Helical" evidence="4">
    <location>
        <begin position="97"/>
        <end position="116"/>
    </location>
</feature>
<accession>A0A1Y2PB99</accession>
<dbReference type="InterPro" id="IPR018062">
    <property type="entry name" value="HTH_AraC-typ_CS"/>
</dbReference>
<organism evidence="6 7">
    <name type="scientific">Tenacibaculum holothuriorum</name>
    <dbReference type="NCBI Taxonomy" id="1635173"/>
    <lineage>
        <taxon>Bacteria</taxon>
        <taxon>Pseudomonadati</taxon>
        <taxon>Bacteroidota</taxon>
        <taxon>Flavobacteriia</taxon>
        <taxon>Flavobacteriales</taxon>
        <taxon>Flavobacteriaceae</taxon>
        <taxon>Tenacibaculum</taxon>
    </lineage>
</organism>
<keyword evidence="3" id="KW-0804">Transcription</keyword>
<proteinExistence type="predicted"/>
<dbReference type="InterPro" id="IPR018060">
    <property type="entry name" value="HTH_AraC"/>
</dbReference>
<dbReference type="EMBL" id="LAPZ01000011">
    <property type="protein sequence ID" value="OSY87440.1"/>
    <property type="molecule type" value="Genomic_DNA"/>
</dbReference>
<keyword evidence="4" id="KW-1133">Transmembrane helix</keyword>
<evidence type="ECO:0000256" key="1">
    <source>
        <dbReference type="ARBA" id="ARBA00023015"/>
    </source>
</evidence>
<protein>
    <recommendedName>
        <fullName evidence="5">HTH araC/xylS-type domain-containing protein</fullName>
    </recommendedName>
</protein>
<feature type="transmembrane region" description="Helical" evidence="4">
    <location>
        <begin position="141"/>
        <end position="160"/>
    </location>
</feature>
<evidence type="ECO:0000256" key="4">
    <source>
        <dbReference type="SAM" id="Phobius"/>
    </source>
</evidence>
<evidence type="ECO:0000256" key="3">
    <source>
        <dbReference type="ARBA" id="ARBA00023163"/>
    </source>
</evidence>
<dbReference type="InterPro" id="IPR009057">
    <property type="entry name" value="Homeodomain-like_sf"/>
</dbReference>
<gene>
    <name evidence="6" type="ORF">WH52_11225</name>
</gene>
<keyword evidence="7" id="KW-1185">Reference proteome</keyword>
<dbReference type="GO" id="GO:0003700">
    <property type="term" value="F:DNA-binding transcription factor activity"/>
    <property type="evidence" value="ECO:0007669"/>
    <property type="project" value="InterPro"/>
</dbReference>
<feature type="transmembrane region" description="Helical" evidence="4">
    <location>
        <begin position="181"/>
        <end position="202"/>
    </location>
</feature>
<feature type="domain" description="HTH araC/xylS-type" evidence="5">
    <location>
        <begin position="268"/>
        <end position="367"/>
    </location>
</feature>
<dbReference type="PANTHER" id="PTHR43280">
    <property type="entry name" value="ARAC-FAMILY TRANSCRIPTIONAL REGULATOR"/>
    <property type="match status" value="1"/>
</dbReference>
<feature type="transmembrane region" description="Helical" evidence="4">
    <location>
        <begin position="36"/>
        <end position="56"/>
    </location>
</feature>
<keyword evidence="4" id="KW-0472">Membrane</keyword>
<dbReference type="PROSITE" id="PS00041">
    <property type="entry name" value="HTH_ARAC_FAMILY_1"/>
    <property type="match status" value="1"/>
</dbReference>
<dbReference type="AlphaFoldDB" id="A0A1Y2PB99"/>